<name>A0ABT1XU25_9SPHN</name>
<dbReference type="RefSeq" id="WP_257596985.1">
    <property type="nucleotide sequence ID" value="NZ_JANKHH010000007.1"/>
</dbReference>
<protein>
    <submittedName>
        <fullName evidence="1">Uncharacterized protein</fullName>
    </submittedName>
</protein>
<evidence type="ECO:0000313" key="1">
    <source>
        <dbReference type="EMBL" id="MCR2835116.1"/>
    </source>
</evidence>
<evidence type="ECO:0000313" key="2">
    <source>
        <dbReference type="Proteomes" id="UP001206067"/>
    </source>
</evidence>
<reference evidence="1 2" key="1">
    <citation type="submission" date="2022-08" db="EMBL/GenBank/DDBJ databases">
        <title>Polyphasic taxonomy analysis of Qipengyuania sp.RS5-5.</title>
        <authorList>
            <person name="Xamxidin M."/>
            <person name="Wu M."/>
        </authorList>
    </citation>
    <scope>NUCLEOTIDE SEQUENCE [LARGE SCALE GENOMIC DNA]</scope>
    <source>
        <strain evidence="1 2">RS5-5</strain>
    </source>
</reference>
<sequence>MRFDNKTDDEIESWARKYEEANKADDPAYMLLVEERTKRRQKKQKLDFGKSLDHLKCCAIAGEFTSYGKLAEASGVTWQAARHQMNGAYGHLDTLLGECRRADLPLLTAICVNQQNLQLGTLGEEALLGFADGARRVGYEVIDAEGFHSQCVKECFEWGKAQKS</sequence>
<organism evidence="1 2">
    <name type="scientific">Parerythrobacter lacustris</name>
    <dbReference type="NCBI Taxonomy" id="2969984"/>
    <lineage>
        <taxon>Bacteria</taxon>
        <taxon>Pseudomonadati</taxon>
        <taxon>Pseudomonadota</taxon>
        <taxon>Alphaproteobacteria</taxon>
        <taxon>Sphingomonadales</taxon>
        <taxon>Erythrobacteraceae</taxon>
        <taxon>Parerythrobacter</taxon>
    </lineage>
</organism>
<keyword evidence="2" id="KW-1185">Reference proteome</keyword>
<accession>A0ABT1XU25</accession>
<dbReference type="EMBL" id="JANKHH010000007">
    <property type="protein sequence ID" value="MCR2835116.1"/>
    <property type="molecule type" value="Genomic_DNA"/>
</dbReference>
<dbReference type="Proteomes" id="UP001206067">
    <property type="component" value="Unassembled WGS sequence"/>
</dbReference>
<comment type="caution">
    <text evidence="1">The sequence shown here is derived from an EMBL/GenBank/DDBJ whole genome shotgun (WGS) entry which is preliminary data.</text>
</comment>
<proteinExistence type="predicted"/>
<gene>
    <name evidence="1" type="ORF">NSO95_14295</name>
</gene>